<dbReference type="GO" id="GO:0004413">
    <property type="term" value="F:homoserine kinase activity"/>
    <property type="evidence" value="ECO:0007669"/>
    <property type="project" value="TreeGrafter"/>
</dbReference>
<evidence type="ECO:0000256" key="1">
    <source>
        <dbReference type="ARBA" id="ARBA00038240"/>
    </source>
</evidence>
<dbReference type="Gene3D" id="1.10.510.10">
    <property type="entry name" value="Transferase(Phosphotransferase) domain 1"/>
    <property type="match status" value="1"/>
</dbReference>
<proteinExistence type="inferred from homology"/>
<dbReference type="AlphaFoldDB" id="A0A3M2KWF6"/>
<dbReference type="PANTHER" id="PTHR21064">
    <property type="entry name" value="AMINOGLYCOSIDE PHOSPHOTRANSFERASE DOMAIN-CONTAINING PROTEIN-RELATED"/>
    <property type="match status" value="1"/>
</dbReference>
<dbReference type="Proteomes" id="UP000279275">
    <property type="component" value="Unassembled WGS sequence"/>
</dbReference>
<dbReference type="GO" id="GO:0009088">
    <property type="term" value="P:threonine biosynthetic process"/>
    <property type="evidence" value="ECO:0007669"/>
    <property type="project" value="TreeGrafter"/>
</dbReference>
<dbReference type="InterPro" id="IPR011009">
    <property type="entry name" value="Kinase-like_dom_sf"/>
</dbReference>
<gene>
    <name evidence="4" type="ORF">EBN03_27920</name>
</gene>
<dbReference type="PANTHER" id="PTHR21064:SF6">
    <property type="entry name" value="AMINOGLYCOSIDE PHOSPHOTRANSFERASE DOMAIN-CONTAINING PROTEIN"/>
    <property type="match status" value="1"/>
</dbReference>
<dbReference type="InterPro" id="IPR050249">
    <property type="entry name" value="Pseudomonas-type_ThrB"/>
</dbReference>
<keyword evidence="5" id="KW-1185">Reference proteome</keyword>
<evidence type="ECO:0000256" key="2">
    <source>
        <dbReference type="SAM" id="MobiDB-lite"/>
    </source>
</evidence>
<dbReference type="Gene3D" id="1.20.1270.170">
    <property type="match status" value="1"/>
</dbReference>
<dbReference type="InterPro" id="IPR002575">
    <property type="entry name" value="Aminoglycoside_PTrfase"/>
</dbReference>
<protein>
    <recommendedName>
        <fullName evidence="3">Aminoglycoside phosphotransferase domain-containing protein</fullName>
    </recommendedName>
</protein>
<dbReference type="Gene3D" id="3.30.200.70">
    <property type="match status" value="1"/>
</dbReference>
<dbReference type="Pfam" id="PF01636">
    <property type="entry name" value="APH"/>
    <property type="match status" value="1"/>
</dbReference>
<comment type="caution">
    <text evidence="4">The sequence shown here is derived from an EMBL/GenBank/DDBJ whole genome shotgun (WGS) entry which is preliminary data.</text>
</comment>
<reference evidence="4 5" key="1">
    <citation type="submission" date="2018-10" db="EMBL/GenBank/DDBJ databases">
        <title>Isolation from cow dung.</title>
        <authorList>
            <person name="Ling L."/>
        </authorList>
    </citation>
    <scope>NUCLEOTIDE SEQUENCE [LARGE SCALE GENOMIC DNA]</scope>
    <source>
        <strain evidence="4 5">NEAU-LL90</strain>
    </source>
</reference>
<comment type="similarity">
    <text evidence="1">Belongs to the pseudomonas-type ThrB family.</text>
</comment>
<evidence type="ECO:0000313" key="5">
    <source>
        <dbReference type="Proteomes" id="UP000279275"/>
    </source>
</evidence>
<sequence>MGALPLPAARRTRSHSNHPRRRLRTEPSVTHHRHSTIATRGTAPPMTSFSALGHNEQLAVLEQSVRAELSRYDIDTDAEMTLQQYEDNAVWRIDTPRQPYVARLSVRAGRTVPQQKSEMRWLTSLAETEKVAVPSPITTTAGEPVLSLDIPGHPEEATLAILHWVPGTAEPDFHNPTNAAGMGAATAHLHHNAATVDIPFDRPRWNLDTILTTGATTVNPAAQANLGENGRATLQAIGEQLRRAMAGHHDIELRIHGDLHRENMIGMPDGAVGIIDFDDCGWGNPILDIATVLSSIHRIAEAPGEYEKFYATFIDGYSRIVSLPDNFEQLLEPFLVLRDVFVLNFVSEAMNHNAEVASWGPGRIAGILDSMRHHLDGISYPGTPR</sequence>
<dbReference type="SUPFAM" id="SSF56112">
    <property type="entry name" value="Protein kinase-like (PK-like)"/>
    <property type="match status" value="1"/>
</dbReference>
<organism evidence="4 5">
    <name type="scientific">Nocardia stercoris</name>
    <dbReference type="NCBI Taxonomy" id="2483361"/>
    <lineage>
        <taxon>Bacteria</taxon>
        <taxon>Bacillati</taxon>
        <taxon>Actinomycetota</taxon>
        <taxon>Actinomycetes</taxon>
        <taxon>Mycobacteriales</taxon>
        <taxon>Nocardiaceae</taxon>
        <taxon>Nocardia</taxon>
    </lineage>
</organism>
<feature type="domain" description="Aminoglycoside phosphotransferase" evidence="3">
    <location>
        <begin position="87"/>
        <end position="317"/>
    </location>
</feature>
<feature type="region of interest" description="Disordered" evidence="2">
    <location>
        <begin position="1"/>
        <end position="44"/>
    </location>
</feature>
<feature type="compositionally biased region" description="Basic residues" evidence="2">
    <location>
        <begin position="10"/>
        <end position="23"/>
    </location>
</feature>
<dbReference type="EMBL" id="RFFH01000017">
    <property type="protein sequence ID" value="RMI28966.1"/>
    <property type="molecule type" value="Genomic_DNA"/>
</dbReference>
<accession>A0A3M2KWF6</accession>
<evidence type="ECO:0000259" key="3">
    <source>
        <dbReference type="Pfam" id="PF01636"/>
    </source>
</evidence>
<evidence type="ECO:0000313" key="4">
    <source>
        <dbReference type="EMBL" id="RMI28966.1"/>
    </source>
</evidence>
<name>A0A3M2KWF6_9NOCA</name>